<keyword evidence="2" id="KW-1185">Reference proteome</keyword>
<dbReference type="EMBL" id="OR769222">
    <property type="protein sequence ID" value="WQJ52968.1"/>
    <property type="molecule type" value="Genomic_DNA"/>
</dbReference>
<name>A0ABZ0Z1A2_9CAUD</name>
<reference evidence="1 2" key="1">
    <citation type="submission" date="2023-11" db="EMBL/GenBank/DDBJ databases">
        <authorList>
            <person name="Cook R."/>
            <person name="Crisci M."/>
            <person name="Pye H."/>
            <person name="Adriaenssens E."/>
            <person name="Santini J."/>
        </authorList>
    </citation>
    <scope>NUCLEOTIDE SEQUENCE [LARGE SCALE GENOMIC DNA]</scope>
    <source>
        <strain evidence="1">Lak_Megaphage_RVC_JS4_GC31</strain>
    </source>
</reference>
<protein>
    <submittedName>
        <fullName evidence="1">Uncharacterized protein</fullName>
    </submittedName>
</protein>
<accession>A0ABZ0Z1A2</accession>
<evidence type="ECO:0000313" key="1">
    <source>
        <dbReference type="EMBL" id="WQJ52968.1"/>
    </source>
</evidence>
<organism evidence="1 2">
    <name type="scientific">phage Lak_Megaphage_RVC_JS4_GC31</name>
    <dbReference type="NCBI Taxonomy" id="3109228"/>
    <lineage>
        <taxon>Viruses</taxon>
        <taxon>Duplodnaviria</taxon>
        <taxon>Heunggongvirae</taxon>
        <taxon>Uroviricota</taxon>
        <taxon>Caudoviricetes</taxon>
        <taxon>Caudoviricetes code 15 clade</taxon>
    </lineage>
</organism>
<proteinExistence type="predicted"/>
<evidence type="ECO:0000313" key="2">
    <source>
        <dbReference type="Proteomes" id="UP001349343"/>
    </source>
</evidence>
<sequence length="57" mass="6864">MIQSLKKCWYWFVNLLTNDKFNKPDKNTSINNTTNNLEENELKIVSVKVRYVKEKEN</sequence>
<dbReference type="Proteomes" id="UP001349343">
    <property type="component" value="Segment"/>
</dbReference>